<accession>A0A918F4D6</accession>
<evidence type="ECO:0000313" key="2">
    <source>
        <dbReference type="Proteomes" id="UP000603865"/>
    </source>
</evidence>
<proteinExistence type="predicted"/>
<dbReference type="EMBL" id="BMQL01000006">
    <property type="protein sequence ID" value="GGR03237.1"/>
    <property type="molecule type" value="Genomic_DNA"/>
</dbReference>
<reference evidence="1" key="1">
    <citation type="journal article" date="2014" name="Int. J. Syst. Evol. Microbiol.">
        <title>Complete genome sequence of Corynebacterium casei LMG S-19264T (=DSM 44701T), isolated from a smear-ripened cheese.</title>
        <authorList>
            <consortium name="US DOE Joint Genome Institute (JGI-PGF)"/>
            <person name="Walter F."/>
            <person name="Albersmeier A."/>
            <person name="Kalinowski J."/>
            <person name="Ruckert C."/>
        </authorList>
    </citation>
    <scope>NUCLEOTIDE SEQUENCE</scope>
    <source>
        <strain evidence="1">JCM 31311</strain>
    </source>
</reference>
<name>A0A918F4D6_9DEIO</name>
<evidence type="ECO:0008006" key="3">
    <source>
        <dbReference type="Google" id="ProtNLM"/>
    </source>
</evidence>
<dbReference type="Proteomes" id="UP000603865">
    <property type="component" value="Unassembled WGS sequence"/>
</dbReference>
<evidence type="ECO:0000313" key="1">
    <source>
        <dbReference type="EMBL" id="GGR03237.1"/>
    </source>
</evidence>
<dbReference type="AlphaFoldDB" id="A0A918F4D6"/>
<dbReference type="RefSeq" id="WP_189088989.1">
    <property type="nucleotide sequence ID" value="NZ_BMQL01000006.1"/>
</dbReference>
<gene>
    <name evidence="1" type="ORF">GCM10008957_15130</name>
</gene>
<sequence>MPEYTTTATRRRVLRDLMGAGGLLVADTLAGNSRATGMGGAVPLLQVAATTEALSVSFYTAVLAGATFHITDTATAALRQVLATEQQHLKLLRRLGGLPGATTFCVDPKVQTDARTFVMTAQHLAHLSAQTYLAATEDLAAHREAALAGAAARLAAREAQHSAVLAHLAGLDPLATAQPPLSSRRPADLWAALTPYLRPSAPGTLRLTLKSA</sequence>
<comment type="caution">
    <text evidence="1">The sequence shown here is derived from an EMBL/GenBank/DDBJ whole genome shotgun (WGS) entry which is preliminary data.</text>
</comment>
<organism evidence="1 2">
    <name type="scientific">Deinococcus ruber</name>
    <dbReference type="NCBI Taxonomy" id="1848197"/>
    <lineage>
        <taxon>Bacteria</taxon>
        <taxon>Thermotogati</taxon>
        <taxon>Deinococcota</taxon>
        <taxon>Deinococci</taxon>
        <taxon>Deinococcales</taxon>
        <taxon>Deinococcaceae</taxon>
        <taxon>Deinococcus</taxon>
    </lineage>
</organism>
<keyword evidence="2" id="KW-1185">Reference proteome</keyword>
<dbReference type="Pfam" id="PF13668">
    <property type="entry name" value="Ferritin_2"/>
    <property type="match status" value="1"/>
</dbReference>
<reference evidence="1" key="2">
    <citation type="submission" date="2020-09" db="EMBL/GenBank/DDBJ databases">
        <authorList>
            <person name="Sun Q."/>
            <person name="Ohkuma M."/>
        </authorList>
    </citation>
    <scope>NUCLEOTIDE SEQUENCE</scope>
    <source>
        <strain evidence="1">JCM 31311</strain>
    </source>
</reference>
<protein>
    <recommendedName>
        <fullName evidence="3">Ferritin-like domain-containing protein</fullName>
    </recommendedName>
</protein>